<name>A0A370CGK6_ASPNG</name>
<dbReference type="VEuPathDB" id="FungiDB:M747DRAFT_348212"/>
<proteinExistence type="predicted"/>
<feature type="compositionally biased region" description="Basic and acidic residues" evidence="1">
    <location>
        <begin position="399"/>
        <end position="411"/>
    </location>
</feature>
<organism evidence="2 3">
    <name type="scientific">Aspergillus niger ATCC 13496</name>
    <dbReference type="NCBI Taxonomy" id="1353008"/>
    <lineage>
        <taxon>Eukaryota</taxon>
        <taxon>Fungi</taxon>
        <taxon>Dikarya</taxon>
        <taxon>Ascomycota</taxon>
        <taxon>Pezizomycotina</taxon>
        <taxon>Eurotiomycetes</taxon>
        <taxon>Eurotiomycetidae</taxon>
        <taxon>Eurotiales</taxon>
        <taxon>Aspergillaceae</taxon>
        <taxon>Aspergillus</taxon>
        <taxon>Aspergillus subgen. Circumdati</taxon>
    </lineage>
</organism>
<protein>
    <submittedName>
        <fullName evidence="2">Uncharacterized protein</fullName>
    </submittedName>
</protein>
<evidence type="ECO:0000313" key="3">
    <source>
        <dbReference type="Proteomes" id="UP000253845"/>
    </source>
</evidence>
<feature type="compositionally biased region" description="Low complexity" evidence="1">
    <location>
        <begin position="370"/>
        <end position="381"/>
    </location>
</feature>
<evidence type="ECO:0000313" key="2">
    <source>
        <dbReference type="EMBL" id="RDH26056.1"/>
    </source>
</evidence>
<dbReference type="EMBL" id="KZ851899">
    <property type="protein sequence ID" value="RDH26056.1"/>
    <property type="molecule type" value="Genomic_DNA"/>
</dbReference>
<feature type="region of interest" description="Disordered" evidence="1">
    <location>
        <begin position="357"/>
        <end position="424"/>
    </location>
</feature>
<reference evidence="2 3" key="1">
    <citation type="submission" date="2018-07" db="EMBL/GenBank/DDBJ databases">
        <title>Section-level genome sequencing of Aspergillus section Nigri to investigate inter- and intra-species variation.</title>
        <authorList>
            <consortium name="DOE Joint Genome Institute"/>
            <person name="Vesth T.C."/>
            <person name="Nybo J.L."/>
            <person name="Theobald S."/>
            <person name="Frisvad J.C."/>
            <person name="Larsen T.O."/>
            <person name="Nielsen K.F."/>
            <person name="Hoof J.B."/>
            <person name="Brandl J."/>
            <person name="Salamov A."/>
            <person name="Riley R."/>
            <person name="Gladden J.M."/>
            <person name="Phatale P."/>
            <person name="Nielsen M.T."/>
            <person name="Lyhne E.K."/>
            <person name="Kogle M.E."/>
            <person name="Strasser K."/>
            <person name="McDonnell E."/>
            <person name="Barry K."/>
            <person name="Clum A."/>
            <person name="Chen C."/>
            <person name="Nolan M."/>
            <person name="Sandor L."/>
            <person name="Kuo A."/>
            <person name="Lipzen A."/>
            <person name="Hainaut M."/>
            <person name="Drula E."/>
            <person name="Tsang A."/>
            <person name="Magnuson J.K."/>
            <person name="Henrissat B."/>
            <person name="Wiebenga A."/>
            <person name="Simmons B.A."/>
            <person name="Makela M.R."/>
            <person name="De vries R.P."/>
            <person name="Grigoriev I.V."/>
            <person name="Mortensen U.H."/>
            <person name="Baker S.E."/>
            <person name="Andersen M.R."/>
        </authorList>
    </citation>
    <scope>NUCLEOTIDE SEQUENCE [LARGE SCALE GENOMIC DNA]</scope>
    <source>
        <strain evidence="2 3">ATCC 13496</strain>
    </source>
</reference>
<feature type="compositionally biased region" description="Polar residues" evidence="1">
    <location>
        <begin position="257"/>
        <end position="269"/>
    </location>
</feature>
<accession>A0A370CGK6</accession>
<dbReference type="AlphaFoldDB" id="A0A370CGK6"/>
<feature type="region of interest" description="Disordered" evidence="1">
    <location>
        <begin position="192"/>
        <end position="336"/>
    </location>
</feature>
<feature type="region of interest" description="Disordered" evidence="1">
    <location>
        <begin position="26"/>
        <end position="175"/>
    </location>
</feature>
<gene>
    <name evidence="2" type="ORF">M747DRAFT_348212</name>
</gene>
<feature type="compositionally biased region" description="Basic and acidic residues" evidence="1">
    <location>
        <begin position="295"/>
        <end position="304"/>
    </location>
</feature>
<feature type="compositionally biased region" description="Basic and acidic residues" evidence="1">
    <location>
        <begin position="226"/>
        <end position="236"/>
    </location>
</feature>
<evidence type="ECO:0000256" key="1">
    <source>
        <dbReference type="SAM" id="MobiDB-lite"/>
    </source>
</evidence>
<feature type="compositionally biased region" description="Polar residues" evidence="1">
    <location>
        <begin position="29"/>
        <end position="80"/>
    </location>
</feature>
<sequence>MPDRVTRRSFLASSLQVLKCAFRGRRSRSGNMNTQASHSNRNQDTLSKSTISELTCLQPPNTPQTSISTTETGSSASTPTKKLRSVRGERIRRAVMLPPDTTDAGKPSTQAEEEGQESLGDCNEELNSVSYKEDERQSLTLHESSLPAPHQAASEKAHHANYSRLPTPVKPPTSNLYSHEIYQHEARRSVLSSLGGPHAAGKRYEVGNPKSGSSEDSPGVCSRSSSMHDGRTRASEQKPSGLPLPQRGHSSERVQTRKTNVLPTSTRGHGSSKPDNARKSLPVMVTSRPSNRVLSRKEVSHSRAEMQANADSSSSSDPLSTHAADAPQSCSGEHRTDRQQFLRLIQIEDNLGLGLQMQSRDHHSDTTPTSEAELARSSLRALPRRVRLTNKFENLRAQNADKKEKEKEEKQPGNAAVQSFLKLN</sequence>
<feature type="compositionally biased region" description="Polar residues" evidence="1">
    <location>
        <begin position="210"/>
        <end position="225"/>
    </location>
</feature>
<dbReference type="Proteomes" id="UP000253845">
    <property type="component" value="Unassembled WGS sequence"/>
</dbReference>